<comment type="caution">
    <text evidence="13">The sequence shown here is derived from an EMBL/GenBank/DDBJ whole genome shotgun (WGS) entry which is preliminary data.</text>
</comment>
<dbReference type="SMART" id="SM00448">
    <property type="entry name" value="REC"/>
    <property type="match status" value="1"/>
</dbReference>
<feature type="compositionally biased region" description="Acidic residues" evidence="10">
    <location>
        <begin position="434"/>
        <end position="447"/>
    </location>
</feature>
<dbReference type="Pfam" id="PF00072">
    <property type="entry name" value="Response_reg"/>
    <property type="match status" value="1"/>
</dbReference>
<comment type="similarity">
    <text evidence="2">Belongs to the ARR-like family.</text>
</comment>
<evidence type="ECO:0000256" key="5">
    <source>
        <dbReference type="ARBA" id="ARBA00023108"/>
    </source>
</evidence>
<feature type="domain" description="Response regulatory" evidence="11">
    <location>
        <begin position="139"/>
        <end position="257"/>
    </location>
</feature>
<evidence type="ECO:0000313" key="14">
    <source>
        <dbReference type="Proteomes" id="UP000886520"/>
    </source>
</evidence>
<feature type="domain" description="CCT" evidence="12">
    <location>
        <begin position="813"/>
        <end position="855"/>
    </location>
</feature>
<feature type="compositionally biased region" description="Basic and acidic residues" evidence="10">
    <location>
        <begin position="448"/>
        <end position="464"/>
    </location>
</feature>
<feature type="compositionally biased region" description="Polar residues" evidence="10">
    <location>
        <begin position="290"/>
        <end position="306"/>
    </location>
</feature>
<proteinExistence type="inferred from homology"/>
<evidence type="ECO:0000256" key="2">
    <source>
        <dbReference type="ARBA" id="ARBA00010330"/>
    </source>
</evidence>
<feature type="region of interest" description="Disordered" evidence="10">
    <location>
        <begin position="263"/>
        <end position="323"/>
    </location>
</feature>
<organism evidence="13 14">
    <name type="scientific">Adiantum capillus-veneris</name>
    <name type="common">Maidenhair fern</name>
    <dbReference type="NCBI Taxonomy" id="13818"/>
    <lineage>
        <taxon>Eukaryota</taxon>
        <taxon>Viridiplantae</taxon>
        <taxon>Streptophyta</taxon>
        <taxon>Embryophyta</taxon>
        <taxon>Tracheophyta</taxon>
        <taxon>Polypodiopsida</taxon>
        <taxon>Polypodiidae</taxon>
        <taxon>Polypodiales</taxon>
        <taxon>Pteridineae</taxon>
        <taxon>Pteridaceae</taxon>
        <taxon>Vittarioideae</taxon>
        <taxon>Adiantum</taxon>
    </lineage>
</organism>
<protein>
    <submittedName>
        <fullName evidence="13">Uncharacterized protein</fullName>
    </submittedName>
</protein>
<dbReference type="InterPro" id="IPR011006">
    <property type="entry name" value="CheY-like_superfamily"/>
</dbReference>
<evidence type="ECO:0000256" key="8">
    <source>
        <dbReference type="PROSITE-ProRule" id="PRU00169"/>
    </source>
</evidence>
<feature type="compositionally biased region" description="Basic and acidic residues" evidence="10">
    <location>
        <begin position="68"/>
        <end position="94"/>
    </location>
</feature>
<keyword evidence="5" id="KW-0090">Biological rhythms</keyword>
<evidence type="ECO:0000256" key="9">
    <source>
        <dbReference type="PROSITE-ProRule" id="PRU00357"/>
    </source>
</evidence>
<dbReference type="PROSITE" id="PS50110">
    <property type="entry name" value="RESPONSE_REGULATORY"/>
    <property type="match status" value="1"/>
</dbReference>
<feature type="region of interest" description="Disordered" evidence="10">
    <location>
        <begin position="757"/>
        <end position="813"/>
    </location>
</feature>
<dbReference type="PROSITE" id="PS51017">
    <property type="entry name" value="CCT"/>
    <property type="match status" value="1"/>
</dbReference>
<keyword evidence="4" id="KW-0805">Transcription regulation</keyword>
<feature type="region of interest" description="Disordered" evidence="10">
    <location>
        <begin position="535"/>
        <end position="562"/>
    </location>
</feature>
<reference evidence="13" key="1">
    <citation type="submission" date="2021-01" db="EMBL/GenBank/DDBJ databases">
        <title>Adiantum capillus-veneris genome.</title>
        <authorList>
            <person name="Fang Y."/>
            <person name="Liao Q."/>
        </authorList>
    </citation>
    <scope>NUCLEOTIDE SEQUENCE</scope>
    <source>
        <strain evidence="13">H3</strain>
        <tissue evidence="13">Leaf</tissue>
    </source>
</reference>
<evidence type="ECO:0000313" key="13">
    <source>
        <dbReference type="EMBL" id="KAI5077779.1"/>
    </source>
</evidence>
<dbReference type="OrthoDB" id="60033at2759"/>
<evidence type="ECO:0000256" key="1">
    <source>
        <dbReference type="ARBA" id="ARBA00004123"/>
    </source>
</evidence>
<dbReference type="Gene3D" id="3.40.50.2300">
    <property type="match status" value="1"/>
</dbReference>
<evidence type="ECO:0000256" key="7">
    <source>
        <dbReference type="ARBA" id="ARBA00023242"/>
    </source>
</evidence>
<feature type="region of interest" description="Disordered" evidence="10">
    <location>
        <begin position="661"/>
        <end position="702"/>
    </location>
</feature>
<keyword evidence="3" id="KW-0902">Two-component regulatory system</keyword>
<dbReference type="SUPFAM" id="SSF52172">
    <property type="entry name" value="CheY-like"/>
    <property type="match status" value="1"/>
</dbReference>
<feature type="compositionally biased region" description="Polar residues" evidence="10">
    <location>
        <begin position="625"/>
        <end position="638"/>
    </location>
</feature>
<accession>A0A9D4V1C7</accession>
<feature type="region of interest" description="Disordered" evidence="10">
    <location>
        <begin position="403"/>
        <end position="491"/>
    </location>
</feature>
<dbReference type="InterPro" id="IPR045279">
    <property type="entry name" value="ARR-like"/>
</dbReference>
<name>A0A9D4V1C7_ADICA</name>
<dbReference type="GO" id="GO:0048511">
    <property type="term" value="P:rhythmic process"/>
    <property type="evidence" value="ECO:0007669"/>
    <property type="project" value="UniProtKB-KW"/>
</dbReference>
<dbReference type="InterPro" id="IPR001789">
    <property type="entry name" value="Sig_transdc_resp-reg_receiver"/>
</dbReference>
<dbReference type="InterPro" id="IPR010402">
    <property type="entry name" value="CCT_domain"/>
</dbReference>
<dbReference type="GO" id="GO:0009736">
    <property type="term" value="P:cytokinin-activated signaling pathway"/>
    <property type="evidence" value="ECO:0007669"/>
    <property type="project" value="InterPro"/>
</dbReference>
<comment type="caution">
    <text evidence="8">Lacks conserved residue(s) required for the propagation of feature annotation.</text>
</comment>
<dbReference type="Proteomes" id="UP000886520">
    <property type="component" value="Chromosome 7"/>
</dbReference>
<dbReference type="GO" id="GO:0005634">
    <property type="term" value="C:nucleus"/>
    <property type="evidence" value="ECO:0007669"/>
    <property type="project" value="UniProtKB-SubCell"/>
</dbReference>
<keyword evidence="14" id="KW-1185">Reference proteome</keyword>
<feature type="compositionally biased region" description="Basic and acidic residues" evidence="10">
    <location>
        <begin position="45"/>
        <end position="59"/>
    </location>
</feature>
<feature type="compositionally biased region" description="Low complexity" evidence="10">
    <location>
        <begin position="757"/>
        <end position="775"/>
    </location>
</feature>
<dbReference type="PANTHER" id="PTHR43874">
    <property type="entry name" value="TWO-COMPONENT RESPONSE REGULATOR"/>
    <property type="match status" value="1"/>
</dbReference>
<dbReference type="PANTHER" id="PTHR43874:SF125">
    <property type="entry name" value="TWO-COMPONENT RESPONSE REGULATOR-LIKE APRR7"/>
    <property type="match status" value="1"/>
</dbReference>
<dbReference type="Pfam" id="PF06203">
    <property type="entry name" value="CCT"/>
    <property type="match status" value="1"/>
</dbReference>
<sequence>MTMLIDQDGNLQVRGLSVEAGHGNVLDDGSSRSLKGSDDPETENGDSRNEGTQGHKADFIESGDTLADTDHGEPEPWKQSVEEVRGEGTKDDASMARSRALQQAVSQGVRQAQLYQQQALPQQPSVIRWERFLPQQQLRVLLVEDDDATRHVVSALLRNCCYEVTSAANGLLAWELLMDQSTKVDLVLTEVVMPCLSGIGLLARIMSHEPLKHIPVIMMSSHDSMGVVFKCLSKGAVDFLVKPVRKNELKNLWQHIWRRCHSSSGSGSGSRSGSGSQTQKAAQPDVTGEADNSGSNDESDNASSELNIGGGSDNGSGTQSSWTKKAIEVESSHQGVPGGLLLQLKIGCVPGALNQEAKNDVSTNLAESQGVVAEVGLFSNDKGHGDSNEDMVCETAVVGRDSRHLDASTEGVSFADNRQRASLVKEIPNKEKEGEEEQQAESEDAGEFTEKHASNSPSSKDKTPSDSSSPSLLKLSLKRPCPPENDGEHEIRGLKHSCSSAFSRYQNSGHITPLSGGNAKTHAPPTPFGDHSFVQGSSVGSSKPQCKALSSQADRAKGGSDEQMTSSYYNGFFHVSGNQDSNVPHNFSIGQHGGAASFPKDEASHRAIGSAMQMQFPPPAAMSNAFGTGSNEPVSDSNLPPHWGPSAEKVEVQEFHLSYRHSQGHHNSHANQDPHVHHHSHHHHHHHHHIQHHYHHHQDELQQRAEVPQLEDSTLITGASAPKCGSSNVGKGVEGNNVQCGSSNGYGSNGNGAVSLNGSASGSNNGSNGGQSAAAEPAGVGNVDDSTQPGGLSGVTAAHQSLLGPDQSRHARREAALTKFRQKRKERCFEKKVRYQSRKRLAEQRPRVRGQFVRQSVK</sequence>
<evidence type="ECO:0000256" key="10">
    <source>
        <dbReference type="SAM" id="MobiDB-lite"/>
    </source>
</evidence>
<evidence type="ECO:0000256" key="4">
    <source>
        <dbReference type="ARBA" id="ARBA00023015"/>
    </source>
</evidence>
<keyword evidence="7 9" id="KW-0539">Nucleus</keyword>
<gene>
    <name evidence="13" type="ORF">GOP47_0007603</name>
</gene>
<feature type="compositionally biased region" description="Polar residues" evidence="10">
    <location>
        <begin position="535"/>
        <end position="553"/>
    </location>
</feature>
<dbReference type="EMBL" id="JABFUD020000007">
    <property type="protein sequence ID" value="KAI5077779.1"/>
    <property type="molecule type" value="Genomic_DNA"/>
</dbReference>
<dbReference type="AlphaFoldDB" id="A0A9D4V1C7"/>
<feature type="region of interest" description="Disordered" evidence="10">
    <location>
        <begin position="621"/>
        <end position="645"/>
    </location>
</feature>
<feature type="region of interest" description="Disordered" evidence="10">
    <location>
        <begin position="838"/>
        <end position="858"/>
    </location>
</feature>
<evidence type="ECO:0000259" key="12">
    <source>
        <dbReference type="PROSITE" id="PS51017"/>
    </source>
</evidence>
<dbReference type="GO" id="GO:0000160">
    <property type="term" value="P:phosphorelay signal transduction system"/>
    <property type="evidence" value="ECO:0007669"/>
    <property type="project" value="UniProtKB-KW"/>
</dbReference>
<keyword evidence="6" id="KW-0804">Transcription</keyword>
<dbReference type="FunFam" id="3.40.50.2300:FF:000214">
    <property type="entry name" value="Two-component response regulator-like PRR37"/>
    <property type="match status" value="1"/>
</dbReference>
<comment type="subcellular location">
    <subcellularLocation>
        <location evidence="1 9">Nucleus</location>
    </subcellularLocation>
</comment>
<evidence type="ECO:0000256" key="6">
    <source>
        <dbReference type="ARBA" id="ARBA00023163"/>
    </source>
</evidence>
<feature type="compositionally biased region" description="Low complexity" evidence="10">
    <location>
        <begin position="465"/>
        <end position="479"/>
    </location>
</feature>
<evidence type="ECO:0000259" key="11">
    <source>
        <dbReference type="PROSITE" id="PS50110"/>
    </source>
</evidence>
<feature type="compositionally biased region" description="Basic residues" evidence="10">
    <location>
        <begin position="676"/>
        <end position="696"/>
    </location>
</feature>
<feature type="region of interest" description="Disordered" evidence="10">
    <location>
        <begin position="21"/>
        <end position="101"/>
    </location>
</feature>
<evidence type="ECO:0000256" key="3">
    <source>
        <dbReference type="ARBA" id="ARBA00023012"/>
    </source>
</evidence>